<dbReference type="GO" id="GO:0009610">
    <property type="term" value="P:response to symbiotic fungus"/>
    <property type="evidence" value="ECO:0007669"/>
    <property type="project" value="UniProtKB-ARBA"/>
</dbReference>
<keyword evidence="7" id="KW-1133">Transmembrane helix</keyword>
<evidence type="ECO:0000256" key="2">
    <source>
        <dbReference type="ARBA" id="ARBA00022448"/>
    </source>
</evidence>
<keyword evidence="10" id="KW-1015">Disulfide bond</keyword>
<dbReference type="FunFam" id="2.60.40.420:FF:000067">
    <property type="entry name" value="Cupredoxin superfamily protein"/>
    <property type="match status" value="1"/>
</dbReference>
<dbReference type="OrthoDB" id="687943at2759"/>
<dbReference type="GO" id="GO:0046872">
    <property type="term" value="F:metal ion binding"/>
    <property type="evidence" value="ECO:0007669"/>
    <property type="project" value="UniProtKB-KW"/>
</dbReference>
<evidence type="ECO:0000256" key="11">
    <source>
        <dbReference type="ARBA" id="ARBA00023180"/>
    </source>
</evidence>
<protein>
    <submittedName>
        <fullName evidence="13">Blue copper protein-like</fullName>
    </submittedName>
</protein>
<dbReference type="Proteomes" id="UP000235220">
    <property type="component" value="Chromosome 2"/>
</dbReference>
<dbReference type="PROSITE" id="PS51485">
    <property type="entry name" value="PHYTOCYANIN"/>
    <property type="match status" value="1"/>
</dbReference>
<keyword evidence="2" id="KW-0813">Transport</keyword>
<evidence type="ECO:0000256" key="7">
    <source>
        <dbReference type="ARBA" id="ARBA00022989"/>
    </source>
</evidence>
<dbReference type="PANTHER" id="PTHR33021:SF533">
    <property type="entry name" value="PHYTOCYANIN DOMAIN-CONTAINING PROTEIN"/>
    <property type="match status" value="1"/>
</dbReference>
<dbReference type="AlphaFoldDB" id="A0A2I4GSZ9"/>
<evidence type="ECO:0000256" key="9">
    <source>
        <dbReference type="ARBA" id="ARBA00023136"/>
    </source>
</evidence>
<name>A0A2I4GSZ9_JUGRE</name>
<keyword evidence="3" id="KW-0812">Transmembrane</keyword>
<dbReference type="RefSeq" id="XP_018847025.1">
    <property type="nucleotide sequence ID" value="XM_018991480.2"/>
</dbReference>
<evidence type="ECO:0000313" key="13">
    <source>
        <dbReference type="RefSeq" id="XP_018847025.1"/>
    </source>
</evidence>
<dbReference type="InterPro" id="IPR039391">
    <property type="entry name" value="Phytocyanin-like"/>
</dbReference>
<dbReference type="STRING" id="51240.A0A2I4GSZ9"/>
<keyword evidence="8" id="KW-0186">Copper</keyword>
<evidence type="ECO:0000256" key="1">
    <source>
        <dbReference type="ARBA" id="ARBA00004479"/>
    </source>
</evidence>
<reference evidence="13" key="1">
    <citation type="submission" date="2025-08" db="UniProtKB">
        <authorList>
            <consortium name="RefSeq"/>
        </authorList>
    </citation>
    <scope>IDENTIFICATION</scope>
    <source>
        <tissue evidence="13">Leaves</tissue>
    </source>
</reference>
<gene>
    <name evidence="13" type="primary">LOC109010597</name>
</gene>
<dbReference type="Gene3D" id="2.60.40.420">
    <property type="entry name" value="Cupredoxins - blue copper proteins"/>
    <property type="match status" value="1"/>
</dbReference>
<dbReference type="SUPFAM" id="SSF49503">
    <property type="entry name" value="Cupredoxins"/>
    <property type="match status" value="1"/>
</dbReference>
<dbReference type="GO" id="GO:0009055">
    <property type="term" value="F:electron transfer activity"/>
    <property type="evidence" value="ECO:0007669"/>
    <property type="project" value="InterPro"/>
</dbReference>
<dbReference type="GeneID" id="109010597"/>
<organism evidence="12 13">
    <name type="scientific">Juglans regia</name>
    <name type="common">English walnut</name>
    <dbReference type="NCBI Taxonomy" id="51240"/>
    <lineage>
        <taxon>Eukaryota</taxon>
        <taxon>Viridiplantae</taxon>
        <taxon>Streptophyta</taxon>
        <taxon>Embryophyta</taxon>
        <taxon>Tracheophyta</taxon>
        <taxon>Spermatophyta</taxon>
        <taxon>Magnoliopsida</taxon>
        <taxon>eudicotyledons</taxon>
        <taxon>Gunneridae</taxon>
        <taxon>Pentapetalae</taxon>
        <taxon>rosids</taxon>
        <taxon>fabids</taxon>
        <taxon>Fagales</taxon>
        <taxon>Juglandaceae</taxon>
        <taxon>Juglans</taxon>
    </lineage>
</organism>
<evidence type="ECO:0000313" key="12">
    <source>
        <dbReference type="Proteomes" id="UP000235220"/>
    </source>
</evidence>
<dbReference type="KEGG" id="jre:109010597"/>
<keyword evidence="11" id="KW-0325">Glycoprotein</keyword>
<proteinExistence type="predicted"/>
<keyword evidence="5" id="KW-0732">Signal</keyword>
<dbReference type="GO" id="GO:0005886">
    <property type="term" value="C:plasma membrane"/>
    <property type="evidence" value="ECO:0000318"/>
    <property type="project" value="GO_Central"/>
</dbReference>
<dbReference type="InterPro" id="IPR008972">
    <property type="entry name" value="Cupredoxin"/>
</dbReference>
<keyword evidence="12" id="KW-1185">Reference proteome</keyword>
<keyword evidence="4" id="KW-0479">Metal-binding</keyword>
<evidence type="ECO:0000256" key="6">
    <source>
        <dbReference type="ARBA" id="ARBA00022982"/>
    </source>
</evidence>
<accession>A0A2I4GSZ9</accession>
<evidence type="ECO:0000256" key="8">
    <source>
        <dbReference type="ARBA" id="ARBA00023008"/>
    </source>
</evidence>
<evidence type="ECO:0000256" key="5">
    <source>
        <dbReference type="ARBA" id="ARBA00022729"/>
    </source>
</evidence>
<evidence type="ECO:0000256" key="4">
    <source>
        <dbReference type="ARBA" id="ARBA00022723"/>
    </source>
</evidence>
<dbReference type="InterPro" id="IPR003245">
    <property type="entry name" value="Phytocyanin_dom"/>
</dbReference>
<keyword evidence="9" id="KW-0472">Membrane</keyword>
<keyword evidence="6" id="KW-0249">Electron transport</keyword>
<evidence type="ECO:0000256" key="10">
    <source>
        <dbReference type="ARBA" id="ARBA00023157"/>
    </source>
</evidence>
<dbReference type="CDD" id="cd04216">
    <property type="entry name" value="Phytocyanin"/>
    <property type="match status" value="1"/>
</dbReference>
<evidence type="ECO:0000256" key="3">
    <source>
        <dbReference type="ARBA" id="ARBA00022692"/>
    </source>
</evidence>
<dbReference type="Gramene" id="Jr02_19130_p1">
    <property type="protein sequence ID" value="cds.Jr02_19130_p1"/>
    <property type="gene ID" value="Jr02_19130"/>
</dbReference>
<comment type="subcellular location">
    <subcellularLocation>
        <location evidence="1">Membrane</location>
        <topology evidence="1">Single-pass type I membrane protein</topology>
    </subcellularLocation>
</comment>
<dbReference type="Pfam" id="PF02298">
    <property type="entry name" value="Cu_bind_like"/>
    <property type="match status" value="1"/>
</dbReference>
<dbReference type="PANTHER" id="PTHR33021">
    <property type="entry name" value="BLUE COPPER PROTEIN"/>
    <property type="match status" value="1"/>
</dbReference>
<sequence>MKAFIPFLVLAIAATLAPSILAKEFMVGDSTGWTINYDYESWVKGKEFHVGDKLVFKYPKGIHNVIRVDNATAYENCLASTETETLSSGNDVITLTTPGKMWYICGVSGHCKEGEQKIAIEVLPQKLSSGSERPSPSTSASKGSSFAHTHHHGWMIANFGILVMTIIV</sequence>